<dbReference type="Pfam" id="PF13202">
    <property type="entry name" value="EF-hand_5"/>
    <property type="match status" value="1"/>
</dbReference>
<dbReference type="CDD" id="cd00051">
    <property type="entry name" value="EFh"/>
    <property type="match status" value="1"/>
</dbReference>
<evidence type="ECO:0000313" key="4">
    <source>
        <dbReference type="EMBL" id="GHP07903.1"/>
    </source>
</evidence>
<reference evidence="4" key="1">
    <citation type="submission" date="2020-10" db="EMBL/GenBank/DDBJ databases">
        <title>Unveiling of a novel bifunctional photoreceptor, Dualchrome1, isolated from a cosmopolitan green alga.</title>
        <authorList>
            <person name="Suzuki S."/>
            <person name="Kawachi M."/>
        </authorList>
    </citation>
    <scope>NUCLEOTIDE SEQUENCE</scope>
    <source>
        <strain evidence="4">NIES 2893</strain>
    </source>
</reference>
<dbReference type="PROSITE" id="PS50222">
    <property type="entry name" value="EF_HAND_2"/>
    <property type="match status" value="4"/>
</dbReference>
<dbReference type="SUPFAM" id="SSF47473">
    <property type="entry name" value="EF-hand"/>
    <property type="match status" value="1"/>
</dbReference>
<dbReference type="Proteomes" id="UP000660262">
    <property type="component" value="Unassembled WGS sequence"/>
</dbReference>
<feature type="region of interest" description="Disordered" evidence="2">
    <location>
        <begin position="186"/>
        <end position="255"/>
    </location>
</feature>
<keyword evidence="1" id="KW-0106">Calcium</keyword>
<accession>A0A830HMI6</accession>
<dbReference type="EMBL" id="BNJQ01000018">
    <property type="protein sequence ID" value="GHP07903.1"/>
    <property type="molecule type" value="Genomic_DNA"/>
</dbReference>
<feature type="domain" description="EF-hand" evidence="3">
    <location>
        <begin position="65"/>
        <end position="100"/>
    </location>
</feature>
<protein>
    <recommendedName>
        <fullName evidence="3">EF-hand domain-containing protein</fullName>
    </recommendedName>
</protein>
<dbReference type="OrthoDB" id="26525at2759"/>
<dbReference type="AlphaFoldDB" id="A0A830HMI6"/>
<gene>
    <name evidence="4" type="ORF">PPROV_000664500</name>
</gene>
<dbReference type="InterPro" id="IPR018247">
    <property type="entry name" value="EF_Hand_1_Ca_BS"/>
</dbReference>
<feature type="domain" description="EF-hand" evidence="3">
    <location>
        <begin position="101"/>
        <end position="136"/>
    </location>
</feature>
<proteinExistence type="predicted"/>
<feature type="compositionally biased region" description="Polar residues" evidence="2">
    <location>
        <begin position="12"/>
        <end position="22"/>
    </location>
</feature>
<feature type="domain" description="EF-hand" evidence="3">
    <location>
        <begin position="158"/>
        <end position="193"/>
    </location>
</feature>
<sequence>MGNLCSGGEAPTKTSGGSSAASQQPTVLDLKLCDALKVRAQENAAAGKKFKTFNSVMMKFAEVESGFAKAKSTFREKDRDGNGSIDLEEFMEASNDLKFDLSDDLKKRVFEESDFDGNRQIDFKEFVVMLALIHLLEATGASKSNSFFSKSENAALRNAIDLATDAFLFFDVDGSGYISKDEVLTQMDDATPHRGPGGQRGSISREETGGAGSSTSAAAAGGGVVTVNPLGDRPSMDKDKRSSLKHNSHKTDRSLTAQRFAEMDWDTNGQVSFKEFLFAFEGWVGLDEDEDE</sequence>
<keyword evidence="5" id="KW-1185">Reference proteome</keyword>
<name>A0A830HMI6_9CHLO</name>
<organism evidence="4 5">
    <name type="scientific">Pycnococcus provasolii</name>
    <dbReference type="NCBI Taxonomy" id="41880"/>
    <lineage>
        <taxon>Eukaryota</taxon>
        <taxon>Viridiplantae</taxon>
        <taxon>Chlorophyta</taxon>
        <taxon>Pseudoscourfieldiophyceae</taxon>
        <taxon>Pseudoscourfieldiales</taxon>
        <taxon>Pycnococcaceae</taxon>
        <taxon>Pycnococcus</taxon>
    </lineage>
</organism>
<dbReference type="Pfam" id="PF13499">
    <property type="entry name" value="EF-hand_7"/>
    <property type="match status" value="1"/>
</dbReference>
<dbReference type="Gene3D" id="1.10.238.10">
    <property type="entry name" value="EF-hand"/>
    <property type="match status" value="2"/>
</dbReference>
<dbReference type="GO" id="GO:0005509">
    <property type="term" value="F:calcium ion binding"/>
    <property type="evidence" value="ECO:0007669"/>
    <property type="project" value="InterPro"/>
</dbReference>
<dbReference type="PROSITE" id="PS00018">
    <property type="entry name" value="EF_HAND_1"/>
    <property type="match status" value="3"/>
</dbReference>
<dbReference type="InterPro" id="IPR052591">
    <property type="entry name" value="CML21-like"/>
</dbReference>
<dbReference type="InterPro" id="IPR011992">
    <property type="entry name" value="EF-hand-dom_pair"/>
</dbReference>
<dbReference type="PANTHER" id="PTHR23064">
    <property type="entry name" value="TROPONIN"/>
    <property type="match status" value="1"/>
</dbReference>
<comment type="caution">
    <text evidence="4">The sequence shown here is derived from an EMBL/GenBank/DDBJ whole genome shotgun (WGS) entry which is preliminary data.</text>
</comment>
<evidence type="ECO:0000256" key="2">
    <source>
        <dbReference type="SAM" id="MobiDB-lite"/>
    </source>
</evidence>
<evidence type="ECO:0000256" key="1">
    <source>
        <dbReference type="ARBA" id="ARBA00022837"/>
    </source>
</evidence>
<evidence type="ECO:0000259" key="3">
    <source>
        <dbReference type="PROSITE" id="PS50222"/>
    </source>
</evidence>
<feature type="domain" description="EF-hand" evidence="3">
    <location>
        <begin position="251"/>
        <end position="286"/>
    </location>
</feature>
<dbReference type="SMART" id="SM00054">
    <property type="entry name" value="EFh"/>
    <property type="match status" value="4"/>
</dbReference>
<dbReference type="InterPro" id="IPR002048">
    <property type="entry name" value="EF_hand_dom"/>
</dbReference>
<evidence type="ECO:0000313" key="5">
    <source>
        <dbReference type="Proteomes" id="UP000660262"/>
    </source>
</evidence>
<feature type="region of interest" description="Disordered" evidence="2">
    <location>
        <begin position="1"/>
        <end position="22"/>
    </location>
</feature>